<evidence type="ECO:0000256" key="3">
    <source>
        <dbReference type="ARBA" id="ARBA00049244"/>
    </source>
</evidence>
<organism evidence="4 5">
    <name type="scientific">Candidatus Synchoanobacter obligatus</name>
    <dbReference type="NCBI Taxonomy" id="2919597"/>
    <lineage>
        <taxon>Bacteria</taxon>
        <taxon>Pseudomonadati</taxon>
        <taxon>Pseudomonadota</taxon>
        <taxon>Gammaproteobacteria</taxon>
        <taxon>Candidatus Comchoanobacterales</taxon>
        <taxon>Candidatus Comchoanobacteraceae</taxon>
        <taxon>Candidatus Synchoanobacter</taxon>
    </lineage>
</organism>
<dbReference type="InterPro" id="IPR027417">
    <property type="entry name" value="P-loop_NTPase"/>
</dbReference>
<gene>
    <name evidence="4" type="ORF">MKS91_00450</name>
</gene>
<evidence type="ECO:0000313" key="4">
    <source>
        <dbReference type="EMBL" id="MCP8351766.1"/>
    </source>
</evidence>
<keyword evidence="2" id="KW-0548">Nucleotidyltransferase</keyword>
<dbReference type="Pfam" id="PF13177">
    <property type="entry name" value="DNA_pol3_delta2"/>
    <property type="match status" value="1"/>
</dbReference>
<dbReference type="EC" id="2.7.7.7" evidence="1"/>
<protein>
    <recommendedName>
        <fullName evidence="1">DNA-directed DNA polymerase</fullName>
        <ecNumber evidence="1">2.7.7.7</ecNumber>
    </recommendedName>
</protein>
<proteinExistence type="predicted"/>
<dbReference type="Gene3D" id="3.40.50.300">
    <property type="entry name" value="P-loop containing nucleotide triphosphate hydrolases"/>
    <property type="match status" value="1"/>
</dbReference>
<dbReference type="RefSeq" id="WP_258568880.1">
    <property type="nucleotide sequence ID" value="NZ_JAKUDN010000001.1"/>
</dbReference>
<dbReference type="PANTHER" id="PTHR11669:SF8">
    <property type="entry name" value="DNA POLYMERASE III SUBUNIT DELTA"/>
    <property type="match status" value="1"/>
</dbReference>
<evidence type="ECO:0000256" key="1">
    <source>
        <dbReference type="ARBA" id="ARBA00012417"/>
    </source>
</evidence>
<dbReference type="InterPro" id="IPR050238">
    <property type="entry name" value="DNA_Rep/Repair_Clamp_Loader"/>
</dbReference>
<keyword evidence="5" id="KW-1185">Reference proteome</keyword>
<evidence type="ECO:0000313" key="5">
    <source>
        <dbReference type="Proteomes" id="UP001320768"/>
    </source>
</evidence>
<dbReference type="EMBL" id="JAKUDN010000001">
    <property type="protein sequence ID" value="MCP8351766.1"/>
    <property type="molecule type" value="Genomic_DNA"/>
</dbReference>
<dbReference type="PANTHER" id="PTHR11669">
    <property type="entry name" value="REPLICATION FACTOR C / DNA POLYMERASE III GAMMA-TAU SUBUNIT"/>
    <property type="match status" value="1"/>
</dbReference>
<comment type="caution">
    <text evidence="4">The sequence shown here is derived from an EMBL/GenBank/DDBJ whole genome shotgun (WGS) entry which is preliminary data.</text>
</comment>
<reference evidence="4 5" key="1">
    <citation type="journal article" date="2022" name="Nat. Microbiol.">
        <title>The microbiome of a bacterivorous marine choanoflagellate contains a resource-demanding obligate bacterial associate.</title>
        <authorList>
            <person name="Needham D.M."/>
            <person name="Poirier C."/>
            <person name="Bachy C."/>
            <person name="George E.E."/>
            <person name="Wilken S."/>
            <person name="Yung C.C.M."/>
            <person name="Limardo A.J."/>
            <person name="Morando M."/>
            <person name="Sudek L."/>
            <person name="Malmstrom R.R."/>
            <person name="Keeling P.J."/>
            <person name="Santoro A.E."/>
            <person name="Worden A.Z."/>
        </authorList>
    </citation>
    <scope>NUCLEOTIDE SEQUENCE [LARGE SCALE GENOMIC DNA]</scope>
    <source>
        <strain evidence="4 5">Comchoano-2</strain>
    </source>
</reference>
<name>A0ABT1L4A5_9GAMM</name>
<evidence type="ECO:0000256" key="2">
    <source>
        <dbReference type="ARBA" id="ARBA00022932"/>
    </source>
</evidence>
<dbReference type="Proteomes" id="UP001320768">
    <property type="component" value="Unassembled WGS sequence"/>
</dbReference>
<comment type="catalytic activity">
    <reaction evidence="3">
        <text>DNA(n) + a 2'-deoxyribonucleoside 5'-triphosphate = DNA(n+1) + diphosphate</text>
        <dbReference type="Rhea" id="RHEA:22508"/>
        <dbReference type="Rhea" id="RHEA-COMP:17339"/>
        <dbReference type="Rhea" id="RHEA-COMP:17340"/>
        <dbReference type="ChEBI" id="CHEBI:33019"/>
        <dbReference type="ChEBI" id="CHEBI:61560"/>
        <dbReference type="ChEBI" id="CHEBI:173112"/>
        <dbReference type="EC" id="2.7.7.7"/>
    </reaction>
</comment>
<keyword evidence="2" id="KW-0239">DNA-directed DNA polymerase</keyword>
<accession>A0ABT1L4A5</accession>
<keyword evidence="2" id="KW-0808">Transferase</keyword>
<dbReference type="SUPFAM" id="SSF52540">
    <property type="entry name" value="P-loop containing nucleoside triphosphate hydrolases"/>
    <property type="match status" value="1"/>
</dbReference>
<sequence>MHCILSRLKNIQASGRLGHAYIFEGIPDSGRQSLTQSLAEIIEASIADTHHIVPNGHAIKVDQIRALQNRLSRKPAKNYHVVAISPADEMNTAASNAILKLLEEPPGATCFMLFVMNRRHLLPTIRSRAQLLQYTPDHLLEWELHPSFHEISSIYGMNQALLSSYDSEPLGLRLYQEVFCNSDPVEAIQSFSGSAVKDVLAVAVMLMAHIVRNHARVELWSIYDELCTLNRVYSYSQNLNTANTLDQIAFTFIKVKTLIPENPL</sequence>